<reference evidence="8 9" key="1">
    <citation type="submission" date="2016-10" db="EMBL/GenBank/DDBJ databases">
        <authorList>
            <person name="Varghese N."/>
            <person name="Submissions S."/>
        </authorList>
    </citation>
    <scope>NUCLEOTIDE SEQUENCE [LARGE SCALE GENOMIC DNA]</scope>
    <source>
        <strain evidence="8 9">DSM 17997</strain>
    </source>
</reference>
<evidence type="ECO:0000313" key="8">
    <source>
        <dbReference type="EMBL" id="SDZ54184.1"/>
    </source>
</evidence>
<gene>
    <name evidence="8" type="ORF">SAMN05444412_12217</name>
</gene>
<dbReference type="Gene3D" id="1.10.287.130">
    <property type="match status" value="1"/>
</dbReference>
<dbReference type="InterPro" id="IPR004358">
    <property type="entry name" value="Sig_transdc_His_kin-like_C"/>
</dbReference>
<keyword evidence="8" id="KW-0808">Transferase</keyword>
<dbReference type="Pfam" id="PF13181">
    <property type="entry name" value="TPR_8"/>
    <property type="match status" value="2"/>
</dbReference>
<dbReference type="EC" id="2.7.13.3" evidence="2"/>
<keyword evidence="4" id="KW-0802">TPR repeat</keyword>
<organism evidence="8 9">
    <name type="scientific">Rhodonellum ikkaensis</name>
    <dbReference type="NCBI Taxonomy" id="336829"/>
    <lineage>
        <taxon>Bacteria</taxon>
        <taxon>Pseudomonadati</taxon>
        <taxon>Bacteroidota</taxon>
        <taxon>Cytophagia</taxon>
        <taxon>Cytophagales</taxon>
        <taxon>Cytophagaceae</taxon>
        <taxon>Rhodonellum</taxon>
    </lineage>
</organism>
<dbReference type="Pfam" id="PF13374">
    <property type="entry name" value="TPR_10"/>
    <property type="match status" value="1"/>
</dbReference>
<accession>A0A1H3TVF4</accession>
<dbReference type="RefSeq" id="WP_033405632.1">
    <property type="nucleotide sequence ID" value="NZ_FNQC01000022.1"/>
</dbReference>
<feature type="domain" description="Histidine kinase" evidence="7">
    <location>
        <begin position="412"/>
        <end position="627"/>
    </location>
</feature>
<dbReference type="PANTHER" id="PTHR43547:SF2">
    <property type="entry name" value="HYBRID SIGNAL TRANSDUCTION HISTIDINE KINASE C"/>
    <property type="match status" value="1"/>
</dbReference>
<keyword evidence="9" id="KW-1185">Reference proteome</keyword>
<dbReference type="SMART" id="SM00028">
    <property type="entry name" value="TPR"/>
    <property type="match status" value="5"/>
</dbReference>
<keyword evidence="6" id="KW-1133">Transmembrane helix</keyword>
<dbReference type="InterPro" id="IPR019734">
    <property type="entry name" value="TPR_rpt"/>
</dbReference>
<name>A0A1H3TVF4_9BACT</name>
<keyword evidence="3" id="KW-0597">Phosphoprotein</keyword>
<dbReference type="SUPFAM" id="SSF48452">
    <property type="entry name" value="TPR-like"/>
    <property type="match status" value="2"/>
</dbReference>
<dbReference type="Gene3D" id="3.30.565.10">
    <property type="entry name" value="Histidine kinase-like ATPase, C-terminal domain"/>
    <property type="match status" value="1"/>
</dbReference>
<dbReference type="Proteomes" id="UP000199663">
    <property type="component" value="Unassembled WGS sequence"/>
</dbReference>
<dbReference type="PROSITE" id="PS50109">
    <property type="entry name" value="HIS_KIN"/>
    <property type="match status" value="1"/>
</dbReference>
<keyword evidence="6" id="KW-0472">Membrane</keyword>
<feature type="repeat" description="TPR" evidence="4">
    <location>
        <begin position="80"/>
        <end position="113"/>
    </location>
</feature>
<dbReference type="InterPro" id="IPR036097">
    <property type="entry name" value="HisK_dim/P_sf"/>
</dbReference>
<dbReference type="SMART" id="SM00388">
    <property type="entry name" value="HisKA"/>
    <property type="match status" value="1"/>
</dbReference>
<sequence length="627" mass="71857">MLMQLCLIVFFLGIKVNTANGSILIAGILIQESSDTTVSIENLQYFSERAWKNHYSDSAQVYYEEVIDMAKKLGDKNIEAQNLNRLGIFYRNLDLQEEALKYYDEALKTSRSIQNKKEEGFALNNIAQIYHYQNLHEESIDFYTEAQTIFQEINFMEGLGYTYTGLSAAYSEIKNYLLAIELINKAIQIRMDLDHERQVTISKLNRGDIYYQLGNLEAAEADIRTFLDYALVHDQRGAVSTYGKLGEVYFKGNQDEKAIEMAQKAIELNVSHPNSTGMVTVYGLLYQIFLKKNQPEKAMQYLELLSEAKNAIDEEKTKNYLSALMIQKQKDEIAALNRENLLKDKNDNFKLWISYILTILVVVLFAAFFVYYRSFQKEKDNLNKLLEQKIRIQKQAEELDKLNLVKDKIFSILAHDLRGPLHSLQGMIELMNQNDLTQDEFKSFLPLLSQNLGNNTILLENLLTWSKSQMKGMEANFKTFNLFLVIENNFSFFQKSNYFKGQKLFNKVPDPLMVKADKAMLEVVLRNLISNALKFTSKDDEIKISCLLRSDGTYTISVEDSGVGMKEESLNKLFGKEFISTSGTHQESGTGIGLLLSKELIEKNRGIIWAESKLGLGSTFKFTISKS</sequence>
<dbReference type="InterPro" id="IPR003661">
    <property type="entry name" value="HisK_dim/P_dom"/>
</dbReference>
<dbReference type="InterPro" id="IPR003594">
    <property type="entry name" value="HATPase_dom"/>
</dbReference>
<feature type="repeat" description="TPR" evidence="4">
    <location>
        <begin position="239"/>
        <end position="272"/>
    </location>
</feature>
<dbReference type="PRINTS" id="PR00344">
    <property type="entry name" value="BCTRLSENSOR"/>
</dbReference>
<evidence type="ECO:0000256" key="1">
    <source>
        <dbReference type="ARBA" id="ARBA00000085"/>
    </source>
</evidence>
<dbReference type="Pfam" id="PF02518">
    <property type="entry name" value="HATPase_c"/>
    <property type="match status" value="1"/>
</dbReference>
<evidence type="ECO:0000256" key="6">
    <source>
        <dbReference type="SAM" id="Phobius"/>
    </source>
</evidence>
<protein>
    <recommendedName>
        <fullName evidence="2">histidine kinase</fullName>
        <ecNumber evidence="2">2.7.13.3</ecNumber>
    </recommendedName>
</protein>
<keyword evidence="8" id="KW-0418">Kinase</keyword>
<evidence type="ECO:0000256" key="4">
    <source>
        <dbReference type="PROSITE-ProRule" id="PRU00339"/>
    </source>
</evidence>
<dbReference type="SUPFAM" id="SSF47384">
    <property type="entry name" value="Homodimeric domain of signal transducing histidine kinase"/>
    <property type="match status" value="1"/>
</dbReference>
<keyword evidence="5" id="KW-0175">Coiled coil</keyword>
<dbReference type="SMART" id="SM00387">
    <property type="entry name" value="HATPase_c"/>
    <property type="match status" value="1"/>
</dbReference>
<evidence type="ECO:0000259" key="7">
    <source>
        <dbReference type="PROSITE" id="PS50109"/>
    </source>
</evidence>
<dbReference type="SUPFAM" id="SSF55874">
    <property type="entry name" value="ATPase domain of HSP90 chaperone/DNA topoisomerase II/histidine kinase"/>
    <property type="match status" value="1"/>
</dbReference>
<comment type="caution">
    <text evidence="8">The sequence shown here is derived from an EMBL/GenBank/DDBJ whole genome shotgun (WGS) entry which is preliminary data.</text>
</comment>
<feature type="transmembrane region" description="Helical" evidence="6">
    <location>
        <begin position="352"/>
        <end position="372"/>
    </location>
</feature>
<dbReference type="Gene3D" id="1.25.40.10">
    <property type="entry name" value="Tetratricopeptide repeat domain"/>
    <property type="match status" value="2"/>
</dbReference>
<dbReference type="EMBL" id="FNQC01000022">
    <property type="protein sequence ID" value="SDZ54184.1"/>
    <property type="molecule type" value="Genomic_DNA"/>
</dbReference>
<dbReference type="GO" id="GO:0016301">
    <property type="term" value="F:kinase activity"/>
    <property type="evidence" value="ECO:0007669"/>
    <property type="project" value="UniProtKB-KW"/>
</dbReference>
<dbReference type="InterPro" id="IPR011990">
    <property type="entry name" value="TPR-like_helical_dom_sf"/>
</dbReference>
<dbReference type="InterPro" id="IPR036890">
    <property type="entry name" value="HATPase_C_sf"/>
</dbReference>
<dbReference type="CDD" id="cd00082">
    <property type="entry name" value="HisKA"/>
    <property type="match status" value="1"/>
</dbReference>
<dbReference type="PANTHER" id="PTHR43547">
    <property type="entry name" value="TWO-COMPONENT HISTIDINE KINASE"/>
    <property type="match status" value="1"/>
</dbReference>
<evidence type="ECO:0000313" key="9">
    <source>
        <dbReference type="Proteomes" id="UP000199663"/>
    </source>
</evidence>
<dbReference type="Pfam" id="PF13424">
    <property type="entry name" value="TPR_12"/>
    <property type="match status" value="1"/>
</dbReference>
<feature type="coiled-coil region" evidence="5">
    <location>
        <begin position="375"/>
        <end position="402"/>
    </location>
</feature>
<keyword evidence="6" id="KW-0812">Transmembrane</keyword>
<proteinExistence type="predicted"/>
<dbReference type="PROSITE" id="PS50005">
    <property type="entry name" value="TPR"/>
    <property type="match status" value="2"/>
</dbReference>
<feature type="coiled-coil region" evidence="5">
    <location>
        <begin position="298"/>
        <end position="346"/>
    </location>
</feature>
<comment type="catalytic activity">
    <reaction evidence="1">
        <text>ATP + protein L-histidine = ADP + protein N-phospho-L-histidine.</text>
        <dbReference type="EC" id="2.7.13.3"/>
    </reaction>
</comment>
<evidence type="ECO:0000256" key="2">
    <source>
        <dbReference type="ARBA" id="ARBA00012438"/>
    </source>
</evidence>
<evidence type="ECO:0000256" key="3">
    <source>
        <dbReference type="ARBA" id="ARBA00022553"/>
    </source>
</evidence>
<dbReference type="InterPro" id="IPR005467">
    <property type="entry name" value="His_kinase_dom"/>
</dbReference>
<evidence type="ECO:0000256" key="5">
    <source>
        <dbReference type="SAM" id="Coils"/>
    </source>
</evidence>